<feature type="compositionally biased region" description="Low complexity" evidence="1">
    <location>
        <begin position="110"/>
        <end position="136"/>
    </location>
</feature>
<feature type="compositionally biased region" description="Low complexity" evidence="1">
    <location>
        <begin position="179"/>
        <end position="191"/>
    </location>
</feature>
<dbReference type="InterPro" id="IPR001623">
    <property type="entry name" value="DnaJ_domain"/>
</dbReference>
<dbReference type="InterPro" id="IPR050817">
    <property type="entry name" value="DjlA_DnaK_co-chaperone"/>
</dbReference>
<feature type="domain" description="J" evidence="2">
    <location>
        <begin position="13"/>
        <end position="77"/>
    </location>
</feature>
<name>A0A7J6QSZ8_PEROL</name>
<dbReference type="CDD" id="cd06257">
    <property type="entry name" value="DnaJ"/>
    <property type="match status" value="1"/>
</dbReference>
<dbReference type="SMART" id="SM00271">
    <property type="entry name" value="DnaJ"/>
    <property type="match status" value="1"/>
</dbReference>
<sequence length="614" mass="65436">MAVNLGAVDLSQNHYDVLEVNARTVTQADMKRNYRRLCLKYHPDKGGPQATDQFHRVKVAYDTLSDARKKVQFDHAYFYARHSAPRNFKRIPEPSPVEPSSKRPRVVPRGAAASAASSSGTNSPSESISGSVSPPSEDVTLDLAAMSITKLKSMAKARGIDISTCIEKADITAAIRKAYSSGSGPAGAEGSANKKGKRDGSTDAASEAPEPPTENLSSRGPATEPTGAENGSYRSRLAAYAKEIEGHKSEIGLSSESLGVSTGIVERLSRLQRMLDSSAAYATDHSSALSDLQARTEVHRVASRARGEPTGSGSTASPRGRFGSAIQNHLGSLVSGANAMDEVKKALANLSDRLRGVMKDIKRSDAELIVSTRGISSEIRRYQELTRKLSKEGETKESTASSDEPSGGSGRKQEAATDAGGKDSKKMNINRLAGFKDVDGTLPFESGRSWADLLAPGARLPQAKGDTKTPVSGASTKRRESAHKGRGRLSSATASTATGSLFPGGVEPAQRTETSQGGGDTMKVERVGQERSDHGGNITVRIPESWKPGRRVQFNTEFGVVRFVPPGSSGSGDLMAFDPSTRMVRRRPSSSSRRPPVDPPKVVWEDGKEFVLLD</sequence>
<accession>A0A7J6QSZ8</accession>
<evidence type="ECO:0000256" key="1">
    <source>
        <dbReference type="SAM" id="MobiDB-lite"/>
    </source>
</evidence>
<dbReference type="EMBL" id="JABANM010027344">
    <property type="protein sequence ID" value="KAF4711468.1"/>
    <property type="molecule type" value="Genomic_DNA"/>
</dbReference>
<dbReference type="InterPro" id="IPR036869">
    <property type="entry name" value="J_dom_sf"/>
</dbReference>
<feature type="region of interest" description="Disordered" evidence="1">
    <location>
        <begin position="88"/>
        <end position="137"/>
    </location>
</feature>
<feature type="region of interest" description="Disordered" evidence="1">
    <location>
        <begin position="565"/>
        <end position="602"/>
    </location>
</feature>
<proteinExistence type="predicted"/>
<dbReference type="InterPro" id="IPR018253">
    <property type="entry name" value="DnaJ_domain_CS"/>
</dbReference>
<gene>
    <name evidence="3" type="ORF">FOZ62_032255</name>
</gene>
<feature type="region of interest" description="Disordered" evidence="1">
    <location>
        <begin position="455"/>
        <end position="542"/>
    </location>
</feature>
<dbReference type="Pfam" id="PF00226">
    <property type="entry name" value="DnaJ"/>
    <property type="match status" value="1"/>
</dbReference>
<dbReference type="AlphaFoldDB" id="A0A7J6QSZ8"/>
<dbReference type="PROSITE" id="PS50076">
    <property type="entry name" value="DNAJ_2"/>
    <property type="match status" value="1"/>
</dbReference>
<feature type="compositionally biased region" description="Basic and acidic residues" evidence="1">
    <location>
        <begin position="388"/>
        <end position="397"/>
    </location>
</feature>
<protein>
    <recommendedName>
        <fullName evidence="2">J domain-containing protein</fullName>
    </recommendedName>
</protein>
<feature type="region of interest" description="Disordered" evidence="1">
    <location>
        <begin position="179"/>
        <end position="234"/>
    </location>
</feature>
<evidence type="ECO:0000313" key="3">
    <source>
        <dbReference type="EMBL" id="KAF4711468.1"/>
    </source>
</evidence>
<organism evidence="3 4">
    <name type="scientific">Perkinsus olseni</name>
    <name type="common">Perkinsus atlanticus</name>
    <dbReference type="NCBI Taxonomy" id="32597"/>
    <lineage>
        <taxon>Eukaryota</taxon>
        <taxon>Sar</taxon>
        <taxon>Alveolata</taxon>
        <taxon>Perkinsozoa</taxon>
        <taxon>Perkinsea</taxon>
        <taxon>Perkinsida</taxon>
        <taxon>Perkinsidae</taxon>
        <taxon>Perkinsus</taxon>
    </lineage>
</organism>
<evidence type="ECO:0000259" key="2">
    <source>
        <dbReference type="PROSITE" id="PS50076"/>
    </source>
</evidence>
<feature type="compositionally biased region" description="Basic and acidic residues" evidence="1">
    <location>
        <begin position="411"/>
        <end position="426"/>
    </location>
</feature>
<feature type="region of interest" description="Disordered" evidence="1">
    <location>
        <begin position="388"/>
        <end position="442"/>
    </location>
</feature>
<comment type="caution">
    <text evidence="3">The sequence shown here is derived from an EMBL/GenBank/DDBJ whole genome shotgun (WGS) entry which is preliminary data.</text>
</comment>
<dbReference type="SUPFAM" id="SSF46565">
    <property type="entry name" value="Chaperone J-domain"/>
    <property type="match status" value="1"/>
</dbReference>
<dbReference type="PANTHER" id="PTHR24074">
    <property type="entry name" value="CO-CHAPERONE PROTEIN DJLA"/>
    <property type="match status" value="1"/>
</dbReference>
<dbReference type="Gene3D" id="1.10.287.110">
    <property type="entry name" value="DnaJ domain"/>
    <property type="match status" value="1"/>
</dbReference>
<evidence type="ECO:0000313" key="4">
    <source>
        <dbReference type="Proteomes" id="UP000574390"/>
    </source>
</evidence>
<feature type="region of interest" description="Disordered" evidence="1">
    <location>
        <begin position="301"/>
        <end position="324"/>
    </location>
</feature>
<dbReference type="Proteomes" id="UP000574390">
    <property type="component" value="Unassembled WGS sequence"/>
</dbReference>
<reference evidence="3 4" key="1">
    <citation type="submission" date="2020-04" db="EMBL/GenBank/DDBJ databases">
        <title>Perkinsus olseni comparative genomics.</title>
        <authorList>
            <person name="Bogema D.R."/>
        </authorList>
    </citation>
    <scope>NUCLEOTIDE SEQUENCE [LARGE SCALE GENOMIC DNA]</scope>
    <source>
        <strain evidence="3">ATCC PRA-205</strain>
    </source>
</reference>
<dbReference type="PROSITE" id="PS00636">
    <property type="entry name" value="DNAJ_1"/>
    <property type="match status" value="1"/>
</dbReference>
<feature type="compositionally biased region" description="Basic and acidic residues" evidence="1">
    <location>
        <begin position="522"/>
        <end position="534"/>
    </location>
</feature>